<protein>
    <submittedName>
        <fullName evidence="1">Uncharacterized protein</fullName>
    </submittedName>
</protein>
<reference evidence="2" key="1">
    <citation type="journal article" date="2018" name="Nat. Microbiol.">
        <title>Leveraging single-cell genomics to expand the fungal tree of life.</title>
        <authorList>
            <person name="Ahrendt S.R."/>
            <person name="Quandt C.A."/>
            <person name="Ciobanu D."/>
            <person name="Clum A."/>
            <person name="Salamov A."/>
            <person name="Andreopoulos B."/>
            <person name="Cheng J.F."/>
            <person name="Woyke T."/>
            <person name="Pelin A."/>
            <person name="Henrissat B."/>
            <person name="Reynolds N.K."/>
            <person name="Benny G.L."/>
            <person name="Smith M.E."/>
            <person name="James T.Y."/>
            <person name="Grigoriev I.V."/>
        </authorList>
    </citation>
    <scope>NUCLEOTIDE SEQUENCE [LARGE SCALE GENOMIC DNA]</scope>
</reference>
<evidence type="ECO:0000313" key="2">
    <source>
        <dbReference type="Proteomes" id="UP000269721"/>
    </source>
</evidence>
<proteinExistence type="predicted"/>
<dbReference type="AlphaFoldDB" id="A0A4P9WJ48"/>
<dbReference type="Proteomes" id="UP000269721">
    <property type="component" value="Unassembled WGS sequence"/>
</dbReference>
<gene>
    <name evidence="1" type="ORF">BDK51DRAFT_44381</name>
</gene>
<dbReference type="EMBL" id="KZ994787">
    <property type="protein sequence ID" value="RKO92075.1"/>
    <property type="molecule type" value="Genomic_DNA"/>
</dbReference>
<accession>A0A4P9WJ48</accession>
<organism evidence="1 2">
    <name type="scientific">Blyttiomyces helicus</name>
    <dbReference type="NCBI Taxonomy" id="388810"/>
    <lineage>
        <taxon>Eukaryota</taxon>
        <taxon>Fungi</taxon>
        <taxon>Fungi incertae sedis</taxon>
        <taxon>Chytridiomycota</taxon>
        <taxon>Chytridiomycota incertae sedis</taxon>
        <taxon>Chytridiomycetes</taxon>
        <taxon>Chytridiomycetes incertae sedis</taxon>
        <taxon>Blyttiomyces</taxon>
    </lineage>
</organism>
<evidence type="ECO:0000313" key="1">
    <source>
        <dbReference type="EMBL" id="RKO92075.1"/>
    </source>
</evidence>
<sequence>MEHNIAKCKVKITVEIPAASSFPDYPKKSPWAIITFGCMGNTERSEKSSNPEFWKVMEKFEKYSDISFSEMFHLTDEDITLNKAFKDVLRSMEIDGEKILPKTETIYPAFDRPVLKFVPGYKKSSSVLELLRDSKAEIDIRKRIFHIPKLHNLIESMNYEGQDEPKFVPYDKVWNIGSEKEEEKKLQSDLEMIENASDRENPQYAKKKSQTYKKLLSHKTKFSTCIRHLYPLEPFVVQSKYGTNVKKGNEKTYGSIKDMTKK</sequence>
<name>A0A4P9WJ48_9FUNG</name>
<keyword evidence="2" id="KW-1185">Reference proteome</keyword>